<dbReference type="InterPro" id="IPR011576">
    <property type="entry name" value="Pyridox_Oxase_N"/>
</dbReference>
<dbReference type="RefSeq" id="WP_255189514.1">
    <property type="nucleotide sequence ID" value="NZ_CP113517.1"/>
</dbReference>
<dbReference type="InterPro" id="IPR014419">
    <property type="entry name" value="HutZ"/>
</dbReference>
<gene>
    <name evidence="3" type="ORF">NM686_019665</name>
</gene>
<dbReference type="PIRSF" id="PIRSF004633">
    <property type="entry name" value="UCP_PLP_oxd"/>
    <property type="match status" value="1"/>
</dbReference>
<dbReference type="SUPFAM" id="SSF50475">
    <property type="entry name" value="FMN-binding split barrel"/>
    <property type="match status" value="1"/>
</dbReference>
<keyword evidence="1" id="KW-0560">Oxidoreductase</keyword>
<evidence type="ECO:0000313" key="4">
    <source>
        <dbReference type="Proteomes" id="UP001162780"/>
    </source>
</evidence>
<dbReference type="PANTHER" id="PTHR35176">
    <property type="entry name" value="HEME OXYGENASE HI_0854-RELATED"/>
    <property type="match status" value="1"/>
</dbReference>
<dbReference type="EMBL" id="CP113517">
    <property type="protein sequence ID" value="WAR44540.1"/>
    <property type="molecule type" value="Genomic_DNA"/>
</dbReference>
<organism evidence="3 4">
    <name type="scientific">Methylomonas rapida</name>
    <dbReference type="NCBI Taxonomy" id="2963939"/>
    <lineage>
        <taxon>Bacteria</taxon>
        <taxon>Pseudomonadati</taxon>
        <taxon>Pseudomonadota</taxon>
        <taxon>Gammaproteobacteria</taxon>
        <taxon>Methylococcales</taxon>
        <taxon>Methylococcaceae</taxon>
        <taxon>Methylomonas</taxon>
    </lineage>
</organism>
<dbReference type="InterPro" id="IPR012349">
    <property type="entry name" value="Split_barrel_FMN-bd"/>
</dbReference>
<dbReference type="Proteomes" id="UP001162780">
    <property type="component" value="Chromosome"/>
</dbReference>
<sequence>MMETELEVLQAACDRLIASRQTLLLASRDADGNADISYAPYLRTDGSFYIFVSELAKHTKNLLAHPQASIMFIEDEADAGNPFARRRLTLECRAREIPKTHSEHQRILQAMAEKFGDIIGLLTSLPDFHLLALSPNQGQFVAGFGKAFAVDAQITLQAPLRRN</sequence>
<dbReference type="InterPro" id="IPR052019">
    <property type="entry name" value="F420H2_bilvrd_red/Heme_oxyg"/>
</dbReference>
<accession>A0ABY7GH09</accession>
<reference evidence="3" key="1">
    <citation type="submission" date="2022-11" db="EMBL/GenBank/DDBJ databases">
        <title>Methylomonas rapida sp. nov., Carotenoid-Producing Obligate Methanotrophs with High Growth Characteristics and Biotechnological Potential.</title>
        <authorList>
            <person name="Tikhonova E.N."/>
            <person name="Suleimanov R.Z."/>
            <person name="Miroshnikov K."/>
            <person name="Oshkin I.Y."/>
            <person name="Belova S.E."/>
            <person name="Danilova O.V."/>
            <person name="Ashikhmin A."/>
            <person name="Konopkin A."/>
            <person name="But S.Y."/>
            <person name="Khmelenina V.N."/>
            <person name="Kuznetsov N."/>
            <person name="Pimenov N.V."/>
            <person name="Dedysh S.N."/>
        </authorList>
    </citation>
    <scope>NUCLEOTIDE SEQUENCE</scope>
    <source>
        <strain evidence="3">MP1</strain>
    </source>
</reference>
<protein>
    <submittedName>
        <fullName evidence="3">Pyridoxamine 5'-phosphate oxidase family protein</fullName>
    </submittedName>
</protein>
<dbReference type="Gene3D" id="2.30.110.10">
    <property type="entry name" value="Electron Transport, Fmn-binding Protein, Chain A"/>
    <property type="match status" value="1"/>
</dbReference>
<evidence type="ECO:0000313" key="3">
    <source>
        <dbReference type="EMBL" id="WAR44540.1"/>
    </source>
</evidence>
<keyword evidence="4" id="KW-1185">Reference proteome</keyword>
<evidence type="ECO:0000256" key="1">
    <source>
        <dbReference type="ARBA" id="ARBA00023002"/>
    </source>
</evidence>
<feature type="domain" description="Pyridoxamine 5'-phosphate oxidase N-terminal" evidence="2">
    <location>
        <begin position="10"/>
        <end position="141"/>
    </location>
</feature>
<evidence type="ECO:0000259" key="2">
    <source>
        <dbReference type="Pfam" id="PF01243"/>
    </source>
</evidence>
<dbReference type="Pfam" id="PF01243">
    <property type="entry name" value="PNPOx_N"/>
    <property type="match status" value="1"/>
</dbReference>
<dbReference type="PANTHER" id="PTHR35176:SF6">
    <property type="entry name" value="HEME OXYGENASE HI_0854-RELATED"/>
    <property type="match status" value="1"/>
</dbReference>
<proteinExistence type="predicted"/>
<name>A0ABY7GH09_9GAMM</name>